<dbReference type="STRING" id="1314771.A0A197JEZ0"/>
<gene>
    <name evidence="1" type="ORF">K457DRAFT_142630</name>
</gene>
<protein>
    <submittedName>
        <fullName evidence="1">Uncharacterized protein</fullName>
    </submittedName>
</protein>
<proteinExistence type="predicted"/>
<dbReference type="Proteomes" id="UP000078512">
    <property type="component" value="Unassembled WGS sequence"/>
</dbReference>
<evidence type="ECO:0000313" key="1">
    <source>
        <dbReference type="EMBL" id="OAQ23573.1"/>
    </source>
</evidence>
<name>A0A197JEZ0_9FUNG</name>
<accession>A0A197JEZ0</accession>
<dbReference type="OrthoDB" id="2386604at2759"/>
<evidence type="ECO:0000313" key="2">
    <source>
        <dbReference type="Proteomes" id="UP000078512"/>
    </source>
</evidence>
<dbReference type="AlphaFoldDB" id="A0A197JEZ0"/>
<sequence>MGLRELTLPVWITPEGRDPKYLYIYNHHHPSKASWTERDHRHWEELGEFYAQIGSLTRLEVLNLKAIGEDYLELTGSLSPFETCLPGLLALEDPTTTDGQIGHLSKLTGLTKLRELRGSFVWTNKEAATRMGEREVDWFATHLPALRVATFVARVDKEDQGFTAESESGSSCRRIEELCQLLESRRPELQIRFERTSSEVLVS</sequence>
<keyword evidence="2" id="KW-1185">Reference proteome</keyword>
<reference evidence="1 2" key="1">
    <citation type="submission" date="2016-05" db="EMBL/GenBank/DDBJ databases">
        <title>Genome sequencing reveals origins of a unique bacterial endosymbiosis in the earliest lineages of terrestrial Fungi.</title>
        <authorList>
            <consortium name="DOE Joint Genome Institute"/>
            <person name="Uehling J."/>
            <person name="Gryganskyi A."/>
            <person name="Hameed K."/>
            <person name="Tschaplinski T."/>
            <person name="Misztal P."/>
            <person name="Wu S."/>
            <person name="Desiro A."/>
            <person name="Vande Pol N."/>
            <person name="Du Z.-Y."/>
            <person name="Zienkiewicz A."/>
            <person name="Zienkiewicz K."/>
            <person name="Morin E."/>
            <person name="Tisserant E."/>
            <person name="Splivallo R."/>
            <person name="Hainaut M."/>
            <person name="Henrissat B."/>
            <person name="Ohm R."/>
            <person name="Kuo A."/>
            <person name="Yan J."/>
            <person name="Lipzen A."/>
            <person name="Nolan M."/>
            <person name="Labutti K."/>
            <person name="Barry K."/>
            <person name="Goldstein A."/>
            <person name="Labbe J."/>
            <person name="Schadt C."/>
            <person name="Tuskan G."/>
            <person name="Grigoriev I."/>
            <person name="Martin F."/>
            <person name="Vilgalys R."/>
            <person name="Bonito G."/>
        </authorList>
    </citation>
    <scope>NUCLEOTIDE SEQUENCE [LARGE SCALE GENOMIC DNA]</scope>
    <source>
        <strain evidence="1 2">AG-77</strain>
    </source>
</reference>
<dbReference type="EMBL" id="KV442115">
    <property type="protein sequence ID" value="OAQ23573.1"/>
    <property type="molecule type" value="Genomic_DNA"/>
</dbReference>
<organism evidence="1 2">
    <name type="scientific">Linnemannia elongata AG-77</name>
    <dbReference type="NCBI Taxonomy" id="1314771"/>
    <lineage>
        <taxon>Eukaryota</taxon>
        <taxon>Fungi</taxon>
        <taxon>Fungi incertae sedis</taxon>
        <taxon>Mucoromycota</taxon>
        <taxon>Mortierellomycotina</taxon>
        <taxon>Mortierellomycetes</taxon>
        <taxon>Mortierellales</taxon>
        <taxon>Mortierellaceae</taxon>
        <taxon>Linnemannia</taxon>
    </lineage>
</organism>